<feature type="region of interest" description="Disordered" evidence="1">
    <location>
        <begin position="36"/>
        <end position="109"/>
    </location>
</feature>
<comment type="caution">
    <text evidence="2">The sequence shown here is derived from an EMBL/GenBank/DDBJ whole genome shotgun (WGS) entry which is preliminary data.</text>
</comment>
<sequence>MRPWLGQRQIWLGAVRVPTLTATRSLSLHGSHLALQQRHESSTSSAASASDKAKLRSYEDRRLPNTQGASRPPPTQHNHATASQHPRHVPEPAQRATAPTRAPPVTEPLPGQIAKLLNLVDTHRSPLISYLPETETFVRTRDKRRGERFEHRKTVNTEPQQMFKIKLYDKIRASLVKDHRIRGPVLAGQQRLFAMHGANTKVHPPLGDIEWELDSSRLVRDGYGVSAFERKNTKATLEVLPNNQAALLWITIVPERPYVVGGSGLTKGQGAHHYKWASLRENLPWYALADVLKQSPNRTLKVPSVSPSSPDYQLWPGETSKLSEREVAERVIFMHVMPLFMQTYGPGGYKHFQLWQDGRRNDNLPVVFSWQQQYVWCIWRNGPTGPLEFQQTGHWIPEVAPGHRNYQTEQAMMWKTLGKHDPDVQLSMKAEASEDKASDN</sequence>
<protein>
    <submittedName>
        <fullName evidence="2">Uncharacterized protein</fullName>
    </submittedName>
</protein>
<keyword evidence="3" id="KW-1185">Reference proteome</keyword>
<evidence type="ECO:0000256" key="1">
    <source>
        <dbReference type="SAM" id="MobiDB-lite"/>
    </source>
</evidence>
<accession>A0ABR1SEJ0</accession>
<proteinExistence type="predicted"/>
<gene>
    <name evidence="2" type="ORF">PG993_011004</name>
</gene>
<evidence type="ECO:0000313" key="2">
    <source>
        <dbReference type="EMBL" id="KAK8029713.1"/>
    </source>
</evidence>
<evidence type="ECO:0000313" key="3">
    <source>
        <dbReference type="Proteomes" id="UP001444661"/>
    </source>
</evidence>
<feature type="compositionally biased region" description="Low complexity" evidence="1">
    <location>
        <begin position="91"/>
        <end position="100"/>
    </location>
</feature>
<organism evidence="2 3">
    <name type="scientific">Apiospora rasikravindrae</name>
    <dbReference type="NCBI Taxonomy" id="990691"/>
    <lineage>
        <taxon>Eukaryota</taxon>
        <taxon>Fungi</taxon>
        <taxon>Dikarya</taxon>
        <taxon>Ascomycota</taxon>
        <taxon>Pezizomycotina</taxon>
        <taxon>Sordariomycetes</taxon>
        <taxon>Xylariomycetidae</taxon>
        <taxon>Amphisphaeriales</taxon>
        <taxon>Apiosporaceae</taxon>
        <taxon>Apiospora</taxon>
    </lineage>
</organism>
<dbReference type="EMBL" id="JAQQWK010000010">
    <property type="protein sequence ID" value="KAK8029713.1"/>
    <property type="molecule type" value="Genomic_DNA"/>
</dbReference>
<dbReference type="Proteomes" id="UP001444661">
    <property type="component" value="Unassembled WGS sequence"/>
</dbReference>
<feature type="compositionally biased region" description="Basic and acidic residues" evidence="1">
    <location>
        <begin position="51"/>
        <end position="63"/>
    </location>
</feature>
<reference evidence="2 3" key="1">
    <citation type="submission" date="2023-01" db="EMBL/GenBank/DDBJ databases">
        <title>Analysis of 21 Apiospora genomes using comparative genomics revels a genus with tremendous synthesis potential of carbohydrate active enzymes and secondary metabolites.</title>
        <authorList>
            <person name="Sorensen T."/>
        </authorList>
    </citation>
    <scope>NUCLEOTIDE SEQUENCE [LARGE SCALE GENOMIC DNA]</scope>
    <source>
        <strain evidence="2 3">CBS 33761</strain>
    </source>
</reference>
<name>A0ABR1SEJ0_9PEZI</name>